<evidence type="ECO:0000313" key="11">
    <source>
        <dbReference type="Proteomes" id="UP000515292"/>
    </source>
</evidence>
<dbReference type="EMBL" id="CP059851">
    <property type="protein sequence ID" value="QMW22105.1"/>
    <property type="molecule type" value="Genomic_DNA"/>
</dbReference>
<evidence type="ECO:0000256" key="3">
    <source>
        <dbReference type="ARBA" id="ARBA00022630"/>
    </source>
</evidence>
<evidence type="ECO:0000313" key="10">
    <source>
        <dbReference type="EMBL" id="QMW22105.1"/>
    </source>
</evidence>
<evidence type="ECO:0000256" key="4">
    <source>
        <dbReference type="ARBA" id="ARBA00022827"/>
    </source>
</evidence>
<evidence type="ECO:0000256" key="5">
    <source>
        <dbReference type="ARBA" id="ARBA00023002"/>
    </source>
</evidence>
<dbReference type="Pfam" id="PF02770">
    <property type="entry name" value="Acyl-CoA_dh_M"/>
    <property type="match status" value="1"/>
</dbReference>
<feature type="domain" description="Acyl-CoA dehydrogenase/oxidase C-terminal" evidence="7">
    <location>
        <begin position="238"/>
        <end position="367"/>
    </location>
</feature>
<dbReference type="PANTHER" id="PTHR43884:SF20">
    <property type="entry name" value="ACYL-COA DEHYDROGENASE FADE28"/>
    <property type="match status" value="1"/>
</dbReference>
<dbReference type="CDD" id="cd00567">
    <property type="entry name" value="ACAD"/>
    <property type="match status" value="1"/>
</dbReference>
<dbReference type="SUPFAM" id="SSF56645">
    <property type="entry name" value="Acyl-CoA dehydrogenase NM domain-like"/>
    <property type="match status" value="1"/>
</dbReference>
<sequence length="378" mass="40885">MDFNFTETQTMLRDSLSRWLADTYTFDARQKMLSRPEGRDPGIWRALATELGILGAPFSEDRGGFGGGALDSMVVMEELGKAIAVEPYVQTVVIGGTALERAGGAHADALIPAIIAGECIIAFAYAEPQGRYELANLTTTAKADGSGWTLNGHKSVVIAAPYATHYLVTARTGGSRREASGVSLFLVDAQDKGIIRRDYPTVDGFMASELFFENANVGPQALLGYEGQALPLIEELVDRATAAVCAEASGVMRVMHAMTLDYARQRKQFGTPIAKFQVLQHRMVDMFLEVEQAVSMTLMATLKLDEPAADRMAAVSAAKSKIAKGARFTGQSAVQIHGGIGITTELAVGHYFKRATMIESQFGDADHHLRRFERLTLA</sequence>
<evidence type="ECO:0000259" key="9">
    <source>
        <dbReference type="Pfam" id="PF02771"/>
    </source>
</evidence>
<dbReference type="InterPro" id="IPR013786">
    <property type="entry name" value="AcylCoA_DH/ox_N"/>
</dbReference>
<dbReference type="InterPro" id="IPR009100">
    <property type="entry name" value="AcylCoA_DH/oxidase_NM_dom_sf"/>
</dbReference>
<dbReference type="AlphaFoldDB" id="A0A7G5IFG3"/>
<dbReference type="Pfam" id="PF02771">
    <property type="entry name" value="Acyl-CoA_dh_N"/>
    <property type="match status" value="1"/>
</dbReference>
<evidence type="ECO:0000259" key="8">
    <source>
        <dbReference type="Pfam" id="PF02770"/>
    </source>
</evidence>
<dbReference type="InterPro" id="IPR006091">
    <property type="entry name" value="Acyl-CoA_Oxase/DH_mid-dom"/>
</dbReference>
<dbReference type="Proteomes" id="UP000515292">
    <property type="component" value="Chromosome"/>
</dbReference>
<dbReference type="InterPro" id="IPR046373">
    <property type="entry name" value="Acyl-CoA_Oxase/DH_mid-dom_sf"/>
</dbReference>
<evidence type="ECO:0000259" key="7">
    <source>
        <dbReference type="Pfam" id="PF00441"/>
    </source>
</evidence>
<dbReference type="SUPFAM" id="SSF47203">
    <property type="entry name" value="Acyl-CoA dehydrogenase C-terminal domain-like"/>
    <property type="match status" value="1"/>
</dbReference>
<name>A0A7G5IFG3_9SPHN</name>
<dbReference type="Gene3D" id="2.40.110.10">
    <property type="entry name" value="Butyryl-CoA Dehydrogenase, subunit A, domain 2"/>
    <property type="match status" value="1"/>
</dbReference>
<keyword evidence="4 6" id="KW-0274">FAD</keyword>
<feature type="domain" description="Acyl-CoA dehydrogenase/oxidase N-terminal" evidence="9">
    <location>
        <begin position="6"/>
        <end position="117"/>
    </location>
</feature>
<dbReference type="RefSeq" id="WP_182294950.1">
    <property type="nucleotide sequence ID" value="NZ_CP059851.1"/>
</dbReference>
<evidence type="ECO:0000256" key="2">
    <source>
        <dbReference type="ARBA" id="ARBA00009347"/>
    </source>
</evidence>
<keyword evidence="5 6" id="KW-0560">Oxidoreductase</keyword>
<dbReference type="InterPro" id="IPR036250">
    <property type="entry name" value="AcylCo_DH-like_C"/>
</dbReference>
<dbReference type="InterPro" id="IPR009075">
    <property type="entry name" value="AcylCo_DH/oxidase_C"/>
</dbReference>
<evidence type="ECO:0000256" key="1">
    <source>
        <dbReference type="ARBA" id="ARBA00001974"/>
    </source>
</evidence>
<dbReference type="Gene3D" id="1.10.540.10">
    <property type="entry name" value="Acyl-CoA dehydrogenase/oxidase, N-terminal domain"/>
    <property type="match status" value="1"/>
</dbReference>
<dbReference type="GO" id="GO:0050660">
    <property type="term" value="F:flavin adenine dinucleotide binding"/>
    <property type="evidence" value="ECO:0007669"/>
    <property type="project" value="InterPro"/>
</dbReference>
<dbReference type="InterPro" id="IPR037069">
    <property type="entry name" value="AcylCoA_DH/ox_N_sf"/>
</dbReference>
<dbReference type="KEGG" id="sand:H3309_12100"/>
<protein>
    <submittedName>
        <fullName evidence="10">Acyl-CoA dehydrogenase family protein</fullName>
    </submittedName>
</protein>
<comment type="cofactor">
    <cofactor evidence="1 6">
        <name>FAD</name>
        <dbReference type="ChEBI" id="CHEBI:57692"/>
    </cofactor>
</comment>
<dbReference type="Gene3D" id="1.20.140.10">
    <property type="entry name" value="Butyryl-CoA Dehydrogenase, subunit A, domain 3"/>
    <property type="match status" value="1"/>
</dbReference>
<dbReference type="Pfam" id="PF00441">
    <property type="entry name" value="Acyl-CoA_dh_1"/>
    <property type="match status" value="1"/>
</dbReference>
<feature type="domain" description="Acyl-CoA oxidase/dehydrogenase middle" evidence="8">
    <location>
        <begin position="122"/>
        <end position="214"/>
    </location>
</feature>
<keyword evidence="11" id="KW-1185">Reference proteome</keyword>
<comment type="similarity">
    <text evidence="2 6">Belongs to the acyl-CoA dehydrogenase family.</text>
</comment>
<proteinExistence type="inferred from homology"/>
<keyword evidence="3 6" id="KW-0285">Flavoprotein</keyword>
<gene>
    <name evidence="10" type="ORF">H3309_12100</name>
</gene>
<accession>A0A7G5IFG3</accession>
<evidence type="ECO:0000256" key="6">
    <source>
        <dbReference type="RuleBase" id="RU362125"/>
    </source>
</evidence>
<dbReference type="PANTHER" id="PTHR43884">
    <property type="entry name" value="ACYL-COA DEHYDROGENASE"/>
    <property type="match status" value="1"/>
</dbReference>
<dbReference type="GO" id="GO:0003995">
    <property type="term" value="F:acyl-CoA dehydrogenase activity"/>
    <property type="evidence" value="ECO:0007669"/>
    <property type="project" value="TreeGrafter"/>
</dbReference>
<reference evidence="10 11" key="1">
    <citation type="submission" date="2020-07" db="EMBL/GenBank/DDBJ databases">
        <title>Complete genome sequence for Sandaracinobacter sp. M6.</title>
        <authorList>
            <person name="Tang Y."/>
            <person name="Liu Q."/>
            <person name="Guo Z."/>
            <person name="Lei P."/>
            <person name="Huang B."/>
        </authorList>
    </citation>
    <scope>NUCLEOTIDE SEQUENCE [LARGE SCALE GENOMIC DNA]</scope>
    <source>
        <strain evidence="10 11">M6</strain>
    </source>
</reference>
<organism evidence="10 11">
    <name type="scientific">Sandaracinobacteroides saxicola</name>
    <dbReference type="NCBI Taxonomy" id="2759707"/>
    <lineage>
        <taxon>Bacteria</taxon>
        <taxon>Pseudomonadati</taxon>
        <taxon>Pseudomonadota</taxon>
        <taxon>Alphaproteobacteria</taxon>
        <taxon>Sphingomonadales</taxon>
        <taxon>Sphingosinicellaceae</taxon>
        <taxon>Sandaracinobacteroides</taxon>
    </lineage>
</organism>